<feature type="domain" description="NADPH-dependent FMN reductase-like" evidence="1">
    <location>
        <begin position="5"/>
        <end position="146"/>
    </location>
</feature>
<protein>
    <submittedName>
        <fullName evidence="2">NAD(P)H dehydrogenase (Quinone)</fullName>
    </submittedName>
</protein>
<dbReference type="Gene3D" id="3.40.50.360">
    <property type="match status" value="1"/>
</dbReference>
<dbReference type="Proteomes" id="UP000051461">
    <property type="component" value="Unassembled WGS sequence"/>
</dbReference>
<dbReference type="GO" id="GO:0005829">
    <property type="term" value="C:cytosol"/>
    <property type="evidence" value="ECO:0007669"/>
    <property type="project" value="TreeGrafter"/>
</dbReference>
<evidence type="ECO:0000259" key="1">
    <source>
        <dbReference type="Pfam" id="PF03358"/>
    </source>
</evidence>
<dbReference type="GO" id="GO:0016491">
    <property type="term" value="F:oxidoreductase activity"/>
    <property type="evidence" value="ECO:0007669"/>
    <property type="project" value="InterPro"/>
</dbReference>
<name>A0A0R1GXF7_9LACO</name>
<sequence>MPMRKFIALVGTNTTNSTNRKLLQYMQRHFADQAEIELMEVSGLPMFNKPRNMKVPDQALAMAEKIEASDGVIISTPEYDHAVPAILMNALAWLSYGIQPLMDKPVMVVGASFGALGTSRAQGHLRQILDSPEIRARIMPSSEYRVGSVLKVLDENGNLTDDKLVEHLDALFADFQRFVEISDELWHTAQFDKQNATQA</sequence>
<organism evidence="2 3">
    <name type="scientific">Loigolactobacillus bifermentans DSM 20003</name>
    <dbReference type="NCBI Taxonomy" id="1423726"/>
    <lineage>
        <taxon>Bacteria</taxon>
        <taxon>Bacillati</taxon>
        <taxon>Bacillota</taxon>
        <taxon>Bacilli</taxon>
        <taxon>Lactobacillales</taxon>
        <taxon>Lactobacillaceae</taxon>
        <taxon>Loigolactobacillus</taxon>
    </lineage>
</organism>
<dbReference type="InterPro" id="IPR029039">
    <property type="entry name" value="Flavoprotein-like_sf"/>
</dbReference>
<dbReference type="PATRIC" id="fig|1423726.3.peg.2900"/>
<reference evidence="2 3" key="1">
    <citation type="journal article" date="2015" name="Genome Announc.">
        <title>Expanding the biotechnology potential of lactobacilli through comparative genomics of 213 strains and associated genera.</title>
        <authorList>
            <person name="Sun Z."/>
            <person name="Harris H.M."/>
            <person name="McCann A."/>
            <person name="Guo C."/>
            <person name="Argimon S."/>
            <person name="Zhang W."/>
            <person name="Yang X."/>
            <person name="Jeffery I.B."/>
            <person name="Cooney J.C."/>
            <person name="Kagawa T.F."/>
            <person name="Liu W."/>
            <person name="Song Y."/>
            <person name="Salvetti E."/>
            <person name="Wrobel A."/>
            <person name="Rasinkangas P."/>
            <person name="Parkhill J."/>
            <person name="Rea M.C."/>
            <person name="O'Sullivan O."/>
            <person name="Ritari J."/>
            <person name="Douillard F.P."/>
            <person name="Paul Ross R."/>
            <person name="Yang R."/>
            <person name="Briner A.E."/>
            <person name="Felis G.E."/>
            <person name="de Vos W.M."/>
            <person name="Barrangou R."/>
            <person name="Klaenhammer T.R."/>
            <person name="Caufield P.W."/>
            <person name="Cui Y."/>
            <person name="Zhang H."/>
            <person name="O'Toole P.W."/>
        </authorList>
    </citation>
    <scope>NUCLEOTIDE SEQUENCE [LARGE SCALE GENOMIC DNA]</scope>
    <source>
        <strain evidence="2 3">DSM 20003</strain>
    </source>
</reference>
<evidence type="ECO:0000313" key="2">
    <source>
        <dbReference type="EMBL" id="KRK39069.1"/>
    </source>
</evidence>
<dbReference type="InterPro" id="IPR005025">
    <property type="entry name" value="FMN_Rdtase-like_dom"/>
</dbReference>
<dbReference type="EMBL" id="AZDA01000046">
    <property type="protein sequence ID" value="KRK39069.1"/>
    <property type="molecule type" value="Genomic_DNA"/>
</dbReference>
<dbReference type="PANTHER" id="PTHR30543:SF21">
    <property type="entry name" value="NAD(P)H-DEPENDENT FMN REDUCTASE LOT6"/>
    <property type="match status" value="1"/>
</dbReference>
<dbReference type="PANTHER" id="PTHR30543">
    <property type="entry name" value="CHROMATE REDUCTASE"/>
    <property type="match status" value="1"/>
</dbReference>
<dbReference type="InterPro" id="IPR050712">
    <property type="entry name" value="NAD(P)H-dep_reductase"/>
</dbReference>
<dbReference type="GO" id="GO:0010181">
    <property type="term" value="F:FMN binding"/>
    <property type="evidence" value="ECO:0007669"/>
    <property type="project" value="TreeGrafter"/>
</dbReference>
<dbReference type="AlphaFoldDB" id="A0A0R1GXF7"/>
<dbReference type="STRING" id="1423726.FC07_GL002789"/>
<comment type="caution">
    <text evidence="2">The sequence shown here is derived from an EMBL/GenBank/DDBJ whole genome shotgun (WGS) entry which is preliminary data.</text>
</comment>
<gene>
    <name evidence="2" type="ORF">FC07_GL002789</name>
</gene>
<accession>A0A0R1GXF7</accession>
<dbReference type="Pfam" id="PF03358">
    <property type="entry name" value="FMN_red"/>
    <property type="match status" value="1"/>
</dbReference>
<evidence type="ECO:0000313" key="3">
    <source>
        <dbReference type="Proteomes" id="UP000051461"/>
    </source>
</evidence>
<proteinExistence type="predicted"/>
<dbReference type="SUPFAM" id="SSF52218">
    <property type="entry name" value="Flavoproteins"/>
    <property type="match status" value="1"/>
</dbReference>
<keyword evidence="3" id="KW-1185">Reference proteome</keyword>